<organism evidence="9 10">
    <name type="scientific">Bifidobacterium simiarum</name>
    <dbReference type="NCBI Taxonomy" id="2045441"/>
    <lineage>
        <taxon>Bacteria</taxon>
        <taxon>Bacillati</taxon>
        <taxon>Actinomycetota</taxon>
        <taxon>Actinomycetes</taxon>
        <taxon>Bifidobacteriales</taxon>
        <taxon>Bifidobacteriaceae</taxon>
        <taxon>Bifidobacterium</taxon>
    </lineage>
</organism>
<dbReference type="InterPro" id="IPR045865">
    <property type="entry name" value="ACT-like_dom_sf"/>
</dbReference>
<dbReference type="PROSITE" id="PS00211">
    <property type="entry name" value="ABC_TRANSPORTER_1"/>
    <property type="match status" value="1"/>
</dbReference>
<evidence type="ECO:0000313" key="10">
    <source>
        <dbReference type="Proteomes" id="UP000231451"/>
    </source>
</evidence>
<dbReference type="InterPro" id="IPR017871">
    <property type="entry name" value="ABC_transporter-like_CS"/>
</dbReference>
<dbReference type="Gene3D" id="3.40.50.300">
    <property type="entry name" value="P-loop containing nucleotide triphosphate hydrolases"/>
    <property type="match status" value="1"/>
</dbReference>
<dbReference type="GO" id="GO:0016887">
    <property type="term" value="F:ATP hydrolysis activity"/>
    <property type="evidence" value="ECO:0007669"/>
    <property type="project" value="InterPro"/>
</dbReference>
<dbReference type="Pfam" id="PF00005">
    <property type="entry name" value="ABC_tran"/>
    <property type="match status" value="1"/>
</dbReference>
<dbReference type="Gene3D" id="3.30.70.260">
    <property type="match status" value="1"/>
</dbReference>
<dbReference type="Proteomes" id="UP000231451">
    <property type="component" value="Unassembled WGS sequence"/>
</dbReference>
<evidence type="ECO:0000256" key="4">
    <source>
        <dbReference type="ARBA" id="ARBA00022840"/>
    </source>
</evidence>
<keyword evidence="10" id="KW-1185">Reference proteome</keyword>
<dbReference type="InterPro" id="IPR027417">
    <property type="entry name" value="P-loop_NTPase"/>
</dbReference>
<dbReference type="SUPFAM" id="SSF52540">
    <property type="entry name" value="P-loop containing nucleoside triphosphate hydrolases"/>
    <property type="match status" value="1"/>
</dbReference>
<dbReference type="InterPro" id="IPR050086">
    <property type="entry name" value="MetN_ABC_transporter-like"/>
</dbReference>
<gene>
    <name evidence="9" type="ORF">CSQ87_05755</name>
</gene>
<evidence type="ECO:0000259" key="8">
    <source>
        <dbReference type="PROSITE" id="PS50893"/>
    </source>
</evidence>
<dbReference type="EMBL" id="PEBK01000005">
    <property type="protein sequence ID" value="PJM75107.1"/>
    <property type="molecule type" value="Genomic_DNA"/>
</dbReference>
<proteinExistence type="predicted"/>
<evidence type="ECO:0000256" key="2">
    <source>
        <dbReference type="ARBA" id="ARBA00022475"/>
    </source>
</evidence>
<keyword evidence="7" id="KW-0472">Membrane</keyword>
<evidence type="ECO:0000256" key="3">
    <source>
        <dbReference type="ARBA" id="ARBA00022741"/>
    </source>
</evidence>
<comment type="caution">
    <text evidence="9">The sequence shown here is derived from an EMBL/GenBank/DDBJ whole genome shotgun (WGS) entry which is preliminary data.</text>
</comment>
<evidence type="ECO:0000256" key="7">
    <source>
        <dbReference type="ARBA" id="ARBA00023136"/>
    </source>
</evidence>
<dbReference type="SMART" id="SM00382">
    <property type="entry name" value="AAA"/>
    <property type="match status" value="1"/>
</dbReference>
<evidence type="ECO:0000256" key="5">
    <source>
        <dbReference type="ARBA" id="ARBA00022967"/>
    </source>
</evidence>
<dbReference type="PANTHER" id="PTHR43166">
    <property type="entry name" value="AMINO ACID IMPORT ATP-BINDING PROTEIN"/>
    <property type="match status" value="1"/>
</dbReference>
<protein>
    <submittedName>
        <fullName evidence="9">ABC transporter ATP-binding protein</fullName>
    </submittedName>
</protein>
<evidence type="ECO:0000313" key="9">
    <source>
        <dbReference type="EMBL" id="PJM75107.1"/>
    </source>
</evidence>
<evidence type="ECO:0000256" key="6">
    <source>
        <dbReference type="ARBA" id="ARBA00022970"/>
    </source>
</evidence>
<keyword evidence="6" id="KW-0029">Amino-acid transport</keyword>
<dbReference type="InterPro" id="IPR018449">
    <property type="entry name" value="NIL_domain"/>
</dbReference>
<keyword evidence="3" id="KW-0547">Nucleotide-binding</keyword>
<keyword evidence="1" id="KW-0813">Transport</keyword>
<dbReference type="SMART" id="SM00930">
    <property type="entry name" value="NIL"/>
    <property type="match status" value="1"/>
</dbReference>
<feature type="domain" description="ABC transporter" evidence="8">
    <location>
        <begin position="2"/>
        <end position="238"/>
    </location>
</feature>
<dbReference type="GO" id="GO:0006865">
    <property type="term" value="P:amino acid transport"/>
    <property type="evidence" value="ECO:0007669"/>
    <property type="project" value="UniProtKB-KW"/>
</dbReference>
<dbReference type="PANTHER" id="PTHR43166:SF30">
    <property type="entry name" value="METHIONINE IMPORT ATP-BINDING PROTEIN METN"/>
    <property type="match status" value="1"/>
</dbReference>
<accession>A0A2M9HEA2</accession>
<dbReference type="OrthoDB" id="4283894at2"/>
<name>A0A2M9HEA2_9BIFI</name>
<dbReference type="GO" id="GO:0005524">
    <property type="term" value="F:ATP binding"/>
    <property type="evidence" value="ECO:0007669"/>
    <property type="project" value="UniProtKB-KW"/>
</dbReference>
<keyword evidence="2" id="KW-1003">Cell membrane</keyword>
<evidence type="ECO:0000256" key="1">
    <source>
        <dbReference type="ARBA" id="ARBA00022448"/>
    </source>
</evidence>
<dbReference type="SUPFAM" id="SSF55021">
    <property type="entry name" value="ACT-like"/>
    <property type="match status" value="1"/>
</dbReference>
<dbReference type="PROSITE" id="PS50893">
    <property type="entry name" value="ABC_TRANSPORTER_2"/>
    <property type="match status" value="1"/>
</dbReference>
<dbReference type="Pfam" id="PF09383">
    <property type="entry name" value="NIL"/>
    <property type="match status" value="1"/>
</dbReference>
<dbReference type="RefSeq" id="WP_100512933.1">
    <property type="nucleotide sequence ID" value="NZ_PEBK01000005.1"/>
</dbReference>
<sequence length="322" mass="35797">MIEIRDLRKSYGGTPVLKGVDLTIHDGEIHGIIGLSGAGKSTLLKCLNGMEPYDSGSVKVEGTEVSERGTGRQARAFKRDIGLIFQGFSLMQRKTVYDNIALPMRLWHYSKDEIDGKVRRYAKIVGLDDKLDSRPRELSGGQQQRVAIARALTLDPKTILCDEATSALDPKTTASILTLLREINEQSGIAVILVTHQMEVVKRICQNVSVLEDGRITASGSVQDVFVHHASRLGALLENREQLETLPHTGANIRISYGPDHVYDTFLSTMTRQTGVPFSLIWATTDKYRDDVLGSVIINIADSDTESIRNYLNEHHVIWEEL</sequence>
<keyword evidence="5" id="KW-1278">Translocase</keyword>
<keyword evidence="4 9" id="KW-0067">ATP-binding</keyword>
<dbReference type="AlphaFoldDB" id="A0A2M9HEA2"/>
<dbReference type="InterPro" id="IPR003439">
    <property type="entry name" value="ABC_transporter-like_ATP-bd"/>
</dbReference>
<reference evidence="9 10" key="1">
    <citation type="submission" date="2017-10" db="EMBL/GenBank/DDBJ databases">
        <title>Draft genome sequences of strains TRE 1, TRE 9, TRE H and TRI 7, isolated from tamarins, belonging to four potential novel Bifidobacterium species.</title>
        <authorList>
            <person name="Mattarelli P."/>
            <person name="Modesto M."/>
            <person name="Puglisi E."/>
            <person name="Morelli L."/>
            <person name="Spezio C."/>
            <person name="Bonetti A."/>
            <person name="Sandri C."/>
        </authorList>
    </citation>
    <scope>NUCLEOTIDE SEQUENCE [LARGE SCALE GENOMIC DNA]</scope>
    <source>
        <strain evidence="10">TRI7</strain>
    </source>
</reference>
<dbReference type="InterPro" id="IPR003593">
    <property type="entry name" value="AAA+_ATPase"/>
</dbReference>